<accession>A0A812J9Y8</accession>
<dbReference type="OrthoDB" id="78947at2759"/>
<protein>
    <submittedName>
        <fullName evidence="2">CysM protein</fullName>
    </submittedName>
</protein>
<name>A0A812J9Y8_9DINO</name>
<dbReference type="Proteomes" id="UP000604046">
    <property type="component" value="Unassembled WGS sequence"/>
</dbReference>
<feature type="signal peptide" evidence="1">
    <location>
        <begin position="1"/>
        <end position="17"/>
    </location>
</feature>
<organism evidence="2 3">
    <name type="scientific">Symbiodinium natans</name>
    <dbReference type="NCBI Taxonomy" id="878477"/>
    <lineage>
        <taxon>Eukaryota</taxon>
        <taxon>Sar</taxon>
        <taxon>Alveolata</taxon>
        <taxon>Dinophyceae</taxon>
        <taxon>Suessiales</taxon>
        <taxon>Symbiodiniaceae</taxon>
        <taxon>Symbiodinium</taxon>
    </lineage>
</organism>
<sequence>MLLVTLGLVSIIAPKLAAGFLSFKCADPYGEMDLDVRSVLDMQLHNDMVMDNRWLVDPGTPRWMPVLFQGNLRSPGKRVLFGVGEFLEESGSVIQHYAADYSSRPEASCKSSCRFSLSSTSKLPKARVRTVHKEGGLQLQFESEKGELLLTCPSANPENNEL</sequence>
<reference evidence="2" key="1">
    <citation type="submission" date="2021-02" db="EMBL/GenBank/DDBJ databases">
        <authorList>
            <person name="Dougan E. K."/>
            <person name="Rhodes N."/>
            <person name="Thang M."/>
            <person name="Chan C."/>
        </authorList>
    </citation>
    <scope>NUCLEOTIDE SEQUENCE</scope>
</reference>
<keyword evidence="1" id="KW-0732">Signal</keyword>
<dbReference type="EMBL" id="CAJNDS010000391">
    <property type="protein sequence ID" value="CAE7200993.1"/>
    <property type="molecule type" value="Genomic_DNA"/>
</dbReference>
<dbReference type="AlphaFoldDB" id="A0A812J9Y8"/>
<evidence type="ECO:0000313" key="3">
    <source>
        <dbReference type="Proteomes" id="UP000604046"/>
    </source>
</evidence>
<proteinExistence type="predicted"/>
<gene>
    <name evidence="2" type="primary">cysM</name>
    <name evidence="2" type="ORF">SNAT2548_LOCUS5989</name>
</gene>
<keyword evidence="3" id="KW-1185">Reference proteome</keyword>
<evidence type="ECO:0000256" key="1">
    <source>
        <dbReference type="SAM" id="SignalP"/>
    </source>
</evidence>
<evidence type="ECO:0000313" key="2">
    <source>
        <dbReference type="EMBL" id="CAE7200993.1"/>
    </source>
</evidence>
<comment type="caution">
    <text evidence="2">The sequence shown here is derived from an EMBL/GenBank/DDBJ whole genome shotgun (WGS) entry which is preliminary data.</text>
</comment>
<feature type="chain" id="PRO_5032720601" evidence="1">
    <location>
        <begin position="18"/>
        <end position="162"/>
    </location>
</feature>